<organism evidence="1">
    <name type="scientific">hydrothermal vent metagenome</name>
    <dbReference type="NCBI Taxonomy" id="652676"/>
    <lineage>
        <taxon>unclassified sequences</taxon>
        <taxon>metagenomes</taxon>
        <taxon>ecological metagenomes</taxon>
    </lineage>
</organism>
<dbReference type="EMBL" id="CZQE01000059">
    <property type="protein sequence ID" value="CUS43506.1"/>
    <property type="molecule type" value="Genomic_DNA"/>
</dbReference>
<protein>
    <submittedName>
        <fullName evidence="1">Uncharacterized protein</fullName>
    </submittedName>
</protein>
<accession>A0A170PMZ9</accession>
<dbReference type="AlphaFoldDB" id="A0A170PMZ9"/>
<proteinExistence type="predicted"/>
<evidence type="ECO:0000313" key="1">
    <source>
        <dbReference type="EMBL" id="CUS43506.1"/>
    </source>
</evidence>
<sequence length="55" mass="6426">MRSRFYQGIGKAAQELADLYVYDTDLENRAAFKELLWDAVMHSLVEHHGFKPEDL</sequence>
<reference evidence="1" key="1">
    <citation type="submission" date="2015-10" db="EMBL/GenBank/DDBJ databases">
        <authorList>
            <person name="Gilbert D.G."/>
        </authorList>
    </citation>
    <scope>NUCLEOTIDE SEQUENCE</scope>
</reference>
<gene>
    <name evidence="1" type="ORF">MGWOODY_Smn3381</name>
</gene>
<name>A0A170PMZ9_9ZZZZ</name>